<evidence type="ECO:0000313" key="2">
    <source>
        <dbReference type="Proteomes" id="UP000627538"/>
    </source>
</evidence>
<proteinExistence type="predicted"/>
<dbReference type="Proteomes" id="UP000627538">
    <property type="component" value="Unassembled WGS sequence"/>
</dbReference>
<dbReference type="EMBL" id="JACRUO010000001">
    <property type="protein sequence ID" value="MBD3689827.1"/>
    <property type="molecule type" value="Genomic_DNA"/>
</dbReference>
<name>A0A8I0KRX1_9ACTO</name>
<dbReference type="RefSeq" id="WP_191071849.1">
    <property type="nucleotide sequence ID" value="NZ_CP060506.1"/>
</dbReference>
<accession>A0A8I0KRX1</accession>
<protein>
    <submittedName>
        <fullName evidence="1">Uncharacterized protein</fullName>
    </submittedName>
</protein>
<keyword evidence="2" id="KW-1185">Reference proteome</keyword>
<organism evidence="1 2">
    <name type="scientific">Nanchangia anserum</name>
    <dbReference type="NCBI Taxonomy" id="2692125"/>
    <lineage>
        <taxon>Bacteria</taxon>
        <taxon>Bacillati</taxon>
        <taxon>Actinomycetota</taxon>
        <taxon>Actinomycetes</taxon>
        <taxon>Actinomycetales</taxon>
        <taxon>Actinomycetaceae</taxon>
        <taxon>Nanchangia</taxon>
    </lineage>
</organism>
<sequence length="109" mass="12063">MGTEGDKALAAIRAWGGVPADLALFIWPHLTDEYRDIVGWDGAWDPWAMADSVLAFCPDELAIPEQFLTAFEDEAKELAAQDDVWGRMALETIKRYRADHARTTAGANP</sequence>
<gene>
    <name evidence="1" type="ORF">H8R10_06265</name>
</gene>
<comment type="caution">
    <text evidence="1">The sequence shown here is derived from an EMBL/GenBank/DDBJ whole genome shotgun (WGS) entry which is preliminary data.</text>
</comment>
<evidence type="ECO:0000313" key="1">
    <source>
        <dbReference type="EMBL" id="MBD3689827.1"/>
    </source>
</evidence>
<reference evidence="1 2" key="1">
    <citation type="submission" date="2020-08" db="EMBL/GenBank/DDBJ databases">
        <title>Winkia gen. nov., sp. nov., isolated from faeces of the Anser albifrons in China.</title>
        <authorList>
            <person name="Liu Q."/>
        </authorList>
    </citation>
    <scope>NUCLEOTIDE SEQUENCE [LARGE SCALE GENOMIC DNA]</scope>
    <source>
        <strain evidence="1 2">C62</strain>
    </source>
</reference>
<dbReference type="AlphaFoldDB" id="A0A8I0KRX1"/>